<dbReference type="KEGG" id="ssan:NX02_21480"/>
<proteinExistence type="predicted"/>
<evidence type="ECO:0000313" key="2">
    <source>
        <dbReference type="Proteomes" id="UP000018851"/>
    </source>
</evidence>
<dbReference type="Proteomes" id="UP000018851">
    <property type="component" value="Chromosome"/>
</dbReference>
<protein>
    <submittedName>
        <fullName evidence="1">Uncharacterized protein</fullName>
    </submittedName>
</protein>
<reference evidence="1 2" key="1">
    <citation type="submission" date="2013-07" db="EMBL/GenBank/DDBJ databases">
        <title>Completed genome of Sphingomonas sanxanigenens NX02.</title>
        <authorList>
            <person name="Ma T."/>
            <person name="Huang H."/>
            <person name="Wu M."/>
            <person name="Li X."/>
            <person name="Li G."/>
        </authorList>
    </citation>
    <scope>NUCLEOTIDE SEQUENCE [LARGE SCALE GENOMIC DNA]</scope>
    <source>
        <strain evidence="1 2">NX02</strain>
    </source>
</reference>
<gene>
    <name evidence="1" type="ORF">NX02_21480</name>
</gene>
<dbReference type="AlphaFoldDB" id="W0AI05"/>
<dbReference type="EMBL" id="CP006644">
    <property type="protein sequence ID" value="AHE55928.1"/>
    <property type="molecule type" value="Genomic_DNA"/>
</dbReference>
<accession>W0AI05</accession>
<sequence length="49" mass="5395">MTDFNSDRAAELSQAESILSSLDQTHLTLKKRLAEVLTREATDMISLGS</sequence>
<dbReference type="STRING" id="1123269.NX02_21480"/>
<name>W0AI05_9SPHN</name>
<evidence type="ECO:0000313" key="1">
    <source>
        <dbReference type="EMBL" id="AHE55928.1"/>
    </source>
</evidence>
<keyword evidence="2" id="KW-1185">Reference proteome</keyword>
<organism evidence="1 2">
    <name type="scientific">Sphingomonas sanxanigenens DSM 19645 = NX02</name>
    <dbReference type="NCBI Taxonomy" id="1123269"/>
    <lineage>
        <taxon>Bacteria</taxon>
        <taxon>Pseudomonadati</taxon>
        <taxon>Pseudomonadota</taxon>
        <taxon>Alphaproteobacteria</taxon>
        <taxon>Sphingomonadales</taxon>
        <taxon>Sphingomonadaceae</taxon>
        <taxon>Sphingomonas</taxon>
    </lineage>
</organism>
<dbReference type="HOGENOM" id="CLU_3140817_0_0_5"/>